<dbReference type="InterPro" id="IPR004017">
    <property type="entry name" value="Cys_rich_dom"/>
</dbReference>
<dbReference type="EMBL" id="CP001279">
    <property type="protein sequence ID" value="ACM92758.1"/>
    <property type="molecule type" value="Genomic_DNA"/>
</dbReference>
<feature type="domain" description="Cysteine-rich" evidence="1">
    <location>
        <begin position="3"/>
        <end position="81"/>
    </location>
</feature>
<dbReference type="Pfam" id="PF02754">
    <property type="entry name" value="CCG"/>
    <property type="match status" value="2"/>
</dbReference>
<dbReference type="RefSeq" id="WP_015901810.1">
    <property type="nucleotide sequence ID" value="NC_012115.1"/>
</dbReference>
<dbReference type="GO" id="GO:0016491">
    <property type="term" value="F:oxidoreductase activity"/>
    <property type="evidence" value="ECO:0007669"/>
    <property type="project" value="UniProtKB-ARBA"/>
</dbReference>
<protein>
    <submittedName>
        <fullName evidence="2">GlpC protein</fullName>
    </submittedName>
</protein>
<evidence type="ECO:0000259" key="1">
    <source>
        <dbReference type="Pfam" id="PF02754"/>
    </source>
</evidence>
<evidence type="ECO:0000313" key="3">
    <source>
        <dbReference type="Proteomes" id="UP000000448"/>
    </source>
</evidence>
<dbReference type="KEGG" id="nam:NAMH_1570"/>
<feature type="domain" description="Cysteine-rich" evidence="1">
    <location>
        <begin position="113"/>
        <end position="207"/>
    </location>
</feature>
<reference evidence="2 3" key="1">
    <citation type="journal article" date="2009" name="PLoS Genet.">
        <title>Adaptations to submarine hydrothermal environments exemplified by the genome of Nautilia profundicola.</title>
        <authorList>
            <person name="Campbell B.J."/>
            <person name="Smith J.L."/>
            <person name="Hanson T.E."/>
            <person name="Klotz M.G."/>
            <person name="Stein L.Y."/>
            <person name="Lee C.K."/>
            <person name="Wu D."/>
            <person name="Robinson J.M."/>
            <person name="Khouri H.M."/>
            <person name="Eisen J.A."/>
            <person name="Cary S.C."/>
        </authorList>
    </citation>
    <scope>NUCLEOTIDE SEQUENCE [LARGE SCALE GENOMIC DNA]</scope>
    <source>
        <strain evidence="3">ATCC BAA-1463 / DSM 18972 / AmH</strain>
    </source>
</reference>
<accession>B9L6H0</accession>
<dbReference type="AlphaFoldDB" id="B9L6H0"/>
<dbReference type="OrthoDB" id="9770306at2"/>
<dbReference type="GO" id="GO:0005829">
    <property type="term" value="C:cytosol"/>
    <property type="evidence" value="ECO:0007669"/>
    <property type="project" value="TreeGrafter"/>
</dbReference>
<dbReference type="Proteomes" id="UP000000448">
    <property type="component" value="Chromosome"/>
</dbReference>
<name>B9L6H0_NAUPA</name>
<dbReference type="PANTHER" id="PTHR30296:SF0">
    <property type="entry name" value="LACTATE UTILIZATION PROTEIN A"/>
    <property type="match status" value="1"/>
</dbReference>
<dbReference type="eggNOG" id="COG0247">
    <property type="taxonomic scope" value="Bacteria"/>
</dbReference>
<dbReference type="HOGENOM" id="CLU_023081_1_0_7"/>
<sequence length="234" mass="26157">MKIALHVPCYINELFPHVAKATALLLRNLGYKLSILKNQTCCGQPFINSGFETTLPNIYDEIFGEFDCIVSPSSSCVSTIKSQKIKISDKTYELTDFLYSKGHLNLAKNRKPVILHNSCHSMRHLDVATPSELNIPYKNKVKEVLGCEVLEAARDECCGFGGVYSVKEGEMSYIIGKEKLNDLLSSWKYDFAPVITGVDMSCLMHLKGIAEKEGINAEFKHISEILLESLDETL</sequence>
<proteinExistence type="predicted"/>
<evidence type="ECO:0000313" key="2">
    <source>
        <dbReference type="EMBL" id="ACM92758.1"/>
    </source>
</evidence>
<keyword evidence="3" id="KW-1185">Reference proteome</keyword>
<organism evidence="2 3">
    <name type="scientific">Nautilia profundicola (strain ATCC BAA-1463 / DSM 18972 / AmH)</name>
    <dbReference type="NCBI Taxonomy" id="598659"/>
    <lineage>
        <taxon>Bacteria</taxon>
        <taxon>Pseudomonadati</taxon>
        <taxon>Campylobacterota</taxon>
        <taxon>Epsilonproteobacteria</taxon>
        <taxon>Nautiliales</taxon>
        <taxon>Nautiliaceae</taxon>
        <taxon>Nautilia</taxon>
    </lineage>
</organism>
<gene>
    <name evidence="2" type="ordered locus">NAMH_1570</name>
</gene>
<dbReference type="STRING" id="598659.NAMH_1570"/>
<dbReference type="PANTHER" id="PTHR30296">
    <property type="entry name" value="UNCHARACTERIZED PROTEIN YKGE"/>
    <property type="match status" value="1"/>
</dbReference>